<evidence type="ECO:0000313" key="1">
    <source>
        <dbReference type="EMBL" id="BAF00322.1"/>
    </source>
</evidence>
<protein>
    <submittedName>
        <fullName evidence="1">Uncharacterized protein At3g26410</fullName>
    </submittedName>
</protein>
<gene>
    <name evidence="1" type="ordered locus">At3g26410</name>
</gene>
<feature type="non-terminal residue" evidence="1">
    <location>
        <position position="1"/>
    </location>
</feature>
<proteinExistence type="evidence at transcript level"/>
<name>Q0WRC7_ARATH</name>
<organism evidence="1">
    <name type="scientific">Arabidopsis thaliana</name>
    <name type="common">Mouse-ear cress</name>
    <dbReference type="NCBI Taxonomy" id="3702"/>
    <lineage>
        <taxon>Eukaryota</taxon>
        <taxon>Viridiplantae</taxon>
        <taxon>Streptophyta</taxon>
        <taxon>Embryophyta</taxon>
        <taxon>Tracheophyta</taxon>
        <taxon>Spermatophyta</taxon>
        <taxon>Magnoliopsida</taxon>
        <taxon>eudicotyledons</taxon>
        <taxon>Gunneridae</taxon>
        <taxon>Pentapetalae</taxon>
        <taxon>rosids</taxon>
        <taxon>malvids</taxon>
        <taxon>Brassicales</taxon>
        <taxon>Brassicaceae</taxon>
        <taxon>Camelineae</taxon>
        <taxon>Arabidopsis</taxon>
    </lineage>
</organism>
<sequence>SSVVKLGFSFQGKEREREMWFLCVFYHRLLDFRKPEVEALAELFGEEIAENESLSLSII</sequence>
<dbReference type="EMBL" id="AK228384">
    <property type="protein sequence ID" value="BAF00322.1"/>
    <property type="molecule type" value="mRNA"/>
</dbReference>
<dbReference type="AlphaFoldDB" id="Q0WRC7"/>
<accession>Q0WRC7</accession>
<reference evidence="1" key="1">
    <citation type="submission" date="2006-07" db="EMBL/GenBank/DDBJ databases">
        <title>Large-scale analysis of RIKEN Arabidopsis full-length (RAFL) cDNAs.</title>
        <authorList>
            <person name="Totoki Y."/>
            <person name="Seki M."/>
            <person name="Ishida J."/>
            <person name="Nakajima M."/>
            <person name="Enju A."/>
            <person name="Morosawa T."/>
            <person name="Kamiya A."/>
            <person name="Narusaka M."/>
            <person name="Shin-i T."/>
            <person name="Nakagawa M."/>
            <person name="Sakamoto N."/>
            <person name="Oishi K."/>
            <person name="Kohara Y."/>
            <person name="Kobayashi M."/>
            <person name="Toyoda A."/>
            <person name="Sakaki Y."/>
            <person name="Sakurai T."/>
            <person name="Iida K."/>
            <person name="Akiyama K."/>
            <person name="Satou M."/>
            <person name="Toyoda T."/>
            <person name="Konagaya A."/>
            <person name="Carninci P."/>
            <person name="Kawai J."/>
            <person name="Hayashizaki Y."/>
            <person name="Shinozaki K."/>
        </authorList>
    </citation>
    <scope>NUCLEOTIDE SEQUENCE</scope>
</reference>